<feature type="non-terminal residue" evidence="2">
    <location>
        <position position="248"/>
    </location>
</feature>
<evidence type="ECO:0000313" key="2">
    <source>
        <dbReference type="EMBL" id="CAA9548957.1"/>
    </source>
</evidence>
<dbReference type="AlphaFoldDB" id="A0A6J4UJ91"/>
<feature type="compositionally biased region" description="Basic and acidic residues" evidence="1">
    <location>
        <begin position="225"/>
        <end position="242"/>
    </location>
</feature>
<feature type="non-terminal residue" evidence="2">
    <location>
        <position position="1"/>
    </location>
</feature>
<feature type="region of interest" description="Disordered" evidence="1">
    <location>
        <begin position="54"/>
        <end position="248"/>
    </location>
</feature>
<gene>
    <name evidence="2" type="ORF">AVDCRST_MAG33-723</name>
</gene>
<protein>
    <submittedName>
        <fullName evidence="2">Uncharacterized protein</fullName>
    </submittedName>
</protein>
<feature type="compositionally biased region" description="Basic and acidic residues" evidence="1">
    <location>
        <begin position="177"/>
        <end position="187"/>
    </location>
</feature>
<proteinExistence type="predicted"/>
<feature type="compositionally biased region" description="Basic residues" evidence="1">
    <location>
        <begin position="188"/>
        <end position="201"/>
    </location>
</feature>
<reference evidence="2" key="1">
    <citation type="submission" date="2020-02" db="EMBL/GenBank/DDBJ databases">
        <authorList>
            <person name="Meier V. D."/>
        </authorList>
    </citation>
    <scope>NUCLEOTIDE SEQUENCE</scope>
    <source>
        <strain evidence="2">AVDCRST_MAG33</strain>
    </source>
</reference>
<sequence length="248" mass="28566">APIPTARPDRRGALPVSDCWRRPGLHPCRCHQYRPWTGRPAGNTGRLLLRHGRNASRDACHGHGDGRPRRRDDHDRVRPDLHRHDAAAPRQRRRPGRGRAAPARERRDPDHRHDDHLDPECRDRGTERPARAALRLRDARADGRHHARHGRVHAGSARHDDGRHGHDGQRRPRRPVLRPDRRRPDLHRPRHPAPRERHRGLRGGGDRCRQPGTPDVRRRGNRRAAGRDRSDDDDPRHADRGGRHTGSL</sequence>
<organism evidence="2">
    <name type="scientific">uncultured Thermomicrobiales bacterium</name>
    <dbReference type="NCBI Taxonomy" id="1645740"/>
    <lineage>
        <taxon>Bacteria</taxon>
        <taxon>Pseudomonadati</taxon>
        <taxon>Thermomicrobiota</taxon>
        <taxon>Thermomicrobia</taxon>
        <taxon>Thermomicrobiales</taxon>
        <taxon>environmental samples</taxon>
    </lineage>
</organism>
<name>A0A6J4UJ91_9BACT</name>
<accession>A0A6J4UJ91</accession>
<evidence type="ECO:0000256" key="1">
    <source>
        <dbReference type="SAM" id="MobiDB-lite"/>
    </source>
</evidence>
<dbReference type="EMBL" id="CADCWK010000060">
    <property type="protein sequence ID" value="CAA9548957.1"/>
    <property type="molecule type" value="Genomic_DNA"/>
</dbReference>
<feature type="compositionally biased region" description="Basic and acidic residues" evidence="1">
    <location>
        <begin position="55"/>
        <end position="87"/>
    </location>
</feature>
<feature type="compositionally biased region" description="Basic and acidic residues" evidence="1">
    <location>
        <begin position="157"/>
        <end position="170"/>
    </location>
</feature>
<feature type="compositionally biased region" description="Basic and acidic residues" evidence="1">
    <location>
        <begin position="102"/>
        <end position="144"/>
    </location>
</feature>